<comment type="caution">
    <text evidence="2">The sequence shown here is derived from an EMBL/GenBank/DDBJ whole genome shotgun (WGS) entry which is preliminary data.</text>
</comment>
<gene>
    <name evidence="2" type="ORF">Rsub_01590</name>
</gene>
<sequence length="107" mass="11267">MSKTRTTSAALLLLALCVASIAVAAARPVPAPRSLLSDLGAASGTALRRLAQYRTDMANTFSMMSAQDSVRAAVDSPDSRMTHYATSAAASRARAATYGPMYGYYAW</sequence>
<dbReference type="Proteomes" id="UP000247498">
    <property type="component" value="Unassembled WGS sequence"/>
</dbReference>
<keyword evidence="3" id="KW-1185">Reference proteome</keyword>
<evidence type="ECO:0000256" key="1">
    <source>
        <dbReference type="SAM" id="SignalP"/>
    </source>
</evidence>
<dbReference type="EMBL" id="BDRX01000006">
    <property type="protein sequence ID" value="GBF88691.1"/>
    <property type="molecule type" value="Genomic_DNA"/>
</dbReference>
<reference evidence="2 3" key="1">
    <citation type="journal article" date="2018" name="Sci. Rep.">
        <title>Raphidocelis subcapitata (=Pseudokirchneriella subcapitata) provides an insight into genome evolution and environmental adaptations in the Sphaeropleales.</title>
        <authorList>
            <person name="Suzuki S."/>
            <person name="Yamaguchi H."/>
            <person name="Nakajima N."/>
            <person name="Kawachi M."/>
        </authorList>
    </citation>
    <scope>NUCLEOTIDE SEQUENCE [LARGE SCALE GENOMIC DNA]</scope>
    <source>
        <strain evidence="2 3">NIES-35</strain>
    </source>
</reference>
<proteinExistence type="predicted"/>
<evidence type="ECO:0000313" key="3">
    <source>
        <dbReference type="Proteomes" id="UP000247498"/>
    </source>
</evidence>
<protein>
    <submittedName>
        <fullName evidence="2">Uncharacterized protein</fullName>
    </submittedName>
</protein>
<dbReference type="InParanoid" id="A0A2V0NMG4"/>
<name>A0A2V0NMG4_9CHLO</name>
<evidence type="ECO:0000313" key="2">
    <source>
        <dbReference type="EMBL" id="GBF88691.1"/>
    </source>
</evidence>
<organism evidence="2 3">
    <name type="scientific">Raphidocelis subcapitata</name>
    <dbReference type="NCBI Taxonomy" id="307507"/>
    <lineage>
        <taxon>Eukaryota</taxon>
        <taxon>Viridiplantae</taxon>
        <taxon>Chlorophyta</taxon>
        <taxon>core chlorophytes</taxon>
        <taxon>Chlorophyceae</taxon>
        <taxon>CS clade</taxon>
        <taxon>Sphaeropleales</taxon>
        <taxon>Selenastraceae</taxon>
        <taxon>Raphidocelis</taxon>
    </lineage>
</organism>
<feature type="chain" id="PRO_5015906200" evidence="1">
    <location>
        <begin position="27"/>
        <end position="107"/>
    </location>
</feature>
<keyword evidence="1" id="KW-0732">Signal</keyword>
<accession>A0A2V0NMG4</accession>
<feature type="signal peptide" evidence="1">
    <location>
        <begin position="1"/>
        <end position="26"/>
    </location>
</feature>
<dbReference type="AlphaFoldDB" id="A0A2V0NMG4"/>